<organism evidence="2 3">
    <name type="scientific">Exophiala xenobiotica</name>
    <dbReference type="NCBI Taxonomy" id="348802"/>
    <lineage>
        <taxon>Eukaryota</taxon>
        <taxon>Fungi</taxon>
        <taxon>Dikarya</taxon>
        <taxon>Ascomycota</taxon>
        <taxon>Pezizomycotina</taxon>
        <taxon>Eurotiomycetes</taxon>
        <taxon>Chaetothyriomycetidae</taxon>
        <taxon>Chaetothyriales</taxon>
        <taxon>Herpotrichiellaceae</taxon>
        <taxon>Exophiala</taxon>
    </lineage>
</organism>
<proteinExistence type="predicted"/>
<dbReference type="GO" id="GO:0016747">
    <property type="term" value="F:acyltransferase activity, transferring groups other than amino-acyl groups"/>
    <property type="evidence" value="ECO:0007669"/>
    <property type="project" value="InterPro"/>
</dbReference>
<reference evidence="2 3" key="1">
    <citation type="submission" date="2015-01" db="EMBL/GenBank/DDBJ databases">
        <title>The Genome Sequence of Exophiala xenobiotica CBS118157.</title>
        <authorList>
            <consortium name="The Broad Institute Genomics Platform"/>
            <person name="Cuomo C."/>
            <person name="de Hoog S."/>
            <person name="Gorbushina A."/>
            <person name="Stielow B."/>
            <person name="Teixiera M."/>
            <person name="Abouelleil A."/>
            <person name="Chapman S.B."/>
            <person name="Priest M."/>
            <person name="Young S.K."/>
            <person name="Wortman J."/>
            <person name="Nusbaum C."/>
            <person name="Birren B."/>
        </authorList>
    </citation>
    <scope>NUCLEOTIDE SEQUENCE [LARGE SCALE GENOMIC DNA]</scope>
    <source>
        <strain evidence="2 3">CBS 118157</strain>
    </source>
</reference>
<protein>
    <recommendedName>
        <fullName evidence="1">N-acetyltransferase domain-containing protein</fullName>
    </recommendedName>
</protein>
<dbReference type="PANTHER" id="PTHR47542">
    <property type="entry name" value="ACYL-COA N-ACYLTRANSFERASES (NAT) SUPERFAMILY PROTEIN"/>
    <property type="match status" value="1"/>
</dbReference>
<dbReference type="InterPro" id="IPR016181">
    <property type="entry name" value="Acyl_CoA_acyltransferase"/>
</dbReference>
<dbReference type="PROSITE" id="PS51186">
    <property type="entry name" value="GNAT"/>
    <property type="match status" value="1"/>
</dbReference>
<dbReference type="AlphaFoldDB" id="A0A0D2CNR3"/>
<name>A0A0D2CNR3_9EURO</name>
<gene>
    <name evidence="2" type="ORF">PV05_10211</name>
</gene>
<sequence>MAGDMPAGSTLEADQVVFNQLRQLPRYRIPSILHDLRNLERKVFPPNEVFPFEDNPIAKQNMVVLVGLSNQSKVSEMVAYAVCIRWNGRLLLHKICVAPAYRRIGIGTKLIQMIVECARRWSCRGIDLWVHEANYNARCLYSRSGFELQETVTDYYAKGRNGIKMCHVLEA</sequence>
<evidence type="ECO:0000313" key="3">
    <source>
        <dbReference type="Proteomes" id="UP000054342"/>
    </source>
</evidence>
<dbReference type="InterPro" id="IPR000182">
    <property type="entry name" value="GNAT_dom"/>
</dbReference>
<dbReference type="CDD" id="cd04301">
    <property type="entry name" value="NAT_SF"/>
    <property type="match status" value="1"/>
</dbReference>
<evidence type="ECO:0000259" key="1">
    <source>
        <dbReference type="PROSITE" id="PS51186"/>
    </source>
</evidence>
<dbReference type="GeneID" id="25332119"/>
<dbReference type="Proteomes" id="UP000054342">
    <property type="component" value="Unassembled WGS sequence"/>
</dbReference>
<dbReference type="Gene3D" id="3.40.630.30">
    <property type="match status" value="1"/>
</dbReference>
<feature type="domain" description="N-acetyltransferase" evidence="1">
    <location>
        <begin position="19"/>
        <end position="170"/>
    </location>
</feature>
<dbReference type="HOGENOM" id="CLU_013985_9_0_1"/>
<dbReference type="OrthoDB" id="41532at2759"/>
<keyword evidence="3" id="KW-1185">Reference proteome</keyword>
<accession>A0A0D2CNR3</accession>
<dbReference type="Pfam" id="PF00583">
    <property type="entry name" value="Acetyltransf_1"/>
    <property type="match status" value="1"/>
</dbReference>
<dbReference type="STRING" id="348802.A0A0D2CNR3"/>
<dbReference type="SUPFAM" id="SSF55729">
    <property type="entry name" value="Acyl-CoA N-acyltransferases (Nat)"/>
    <property type="match status" value="1"/>
</dbReference>
<evidence type="ECO:0000313" key="2">
    <source>
        <dbReference type="EMBL" id="KIW51497.1"/>
    </source>
</evidence>
<dbReference type="RefSeq" id="XP_013312081.1">
    <property type="nucleotide sequence ID" value="XM_013456627.1"/>
</dbReference>
<dbReference type="EMBL" id="KN847322">
    <property type="protein sequence ID" value="KIW51497.1"/>
    <property type="molecule type" value="Genomic_DNA"/>
</dbReference>
<dbReference type="PANTHER" id="PTHR47542:SF2">
    <property type="entry name" value="ACYL-COA N-ACYLTRANSFERASES (NAT) SUPERFAMILY PROTEIN"/>
    <property type="match status" value="1"/>
</dbReference>